<feature type="signal peptide" evidence="4">
    <location>
        <begin position="1"/>
        <end position="19"/>
    </location>
</feature>
<evidence type="ECO:0000256" key="3">
    <source>
        <dbReference type="ARBA" id="ARBA00022729"/>
    </source>
</evidence>
<dbReference type="PANTHER" id="PTHR30024:SF47">
    <property type="entry name" value="TAURINE-BINDING PERIPLASMIC PROTEIN"/>
    <property type="match status" value="1"/>
</dbReference>
<dbReference type="Proteomes" id="UP000822142">
    <property type="component" value="Unassembled WGS sequence"/>
</dbReference>
<sequence>MKKKALVFILTGAAVLALSGCGGTEQKVSGSGLTTVRAAVMTNGAQHWIAAVGEEEGIFQKYGIKLETSEFAAGINTVDAVVTGQADVGNLADYALVNRMGSTQDKNLLILSRIGSGTGGALYVDGSKVKSLEDLAGQPFATQPGTVWDFWNAKTYEKAGIGETEQKLVKVDSAASAVALMTTGKAAAFWASGANAAKLEEGGLEKLLTLKDLGLTVDSYYITTASFIKEHEDVAENYLKASKETVDWIYSHEEEAAEVVSEKLGTSKEQFLSELQDTNLTIDYSEETKKHLEDIKAWAVAKGDFDDYELSDFTDLEPLRAALPDAEAAEE</sequence>
<evidence type="ECO:0000256" key="1">
    <source>
        <dbReference type="ARBA" id="ARBA00004418"/>
    </source>
</evidence>
<evidence type="ECO:0000259" key="5">
    <source>
        <dbReference type="Pfam" id="PF09084"/>
    </source>
</evidence>
<accession>A0ABX2I5Y6</accession>
<name>A0ABX2I5Y6_BLAHA</name>
<proteinExistence type="inferred from homology"/>
<evidence type="ECO:0000313" key="7">
    <source>
        <dbReference type="Proteomes" id="UP000822142"/>
    </source>
</evidence>
<evidence type="ECO:0000256" key="4">
    <source>
        <dbReference type="SAM" id="SignalP"/>
    </source>
</evidence>
<comment type="caution">
    <text evidence="6">The sequence shown here is derived from an EMBL/GenBank/DDBJ whole genome shotgun (WGS) entry which is preliminary data.</text>
</comment>
<dbReference type="EMBL" id="JAAITA010000001">
    <property type="protein sequence ID" value="NSJ84666.1"/>
    <property type="molecule type" value="Genomic_DNA"/>
</dbReference>
<protein>
    <submittedName>
        <fullName evidence="6">ABC transporter substrate-binding protein</fullName>
    </submittedName>
</protein>
<organism evidence="6 7">
    <name type="scientific">Blautia hansenii</name>
    <name type="common">Ruminococcus hansenii</name>
    <dbReference type="NCBI Taxonomy" id="1322"/>
    <lineage>
        <taxon>Bacteria</taxon>
        <taxon>Bacillati</taxon>
        <taxon>Bacillota</taxon>
        <taxon>Clostridia</taxon>
        <taxon>Lachnospirales</taxon>
        <taxon>Lachnospiraceae</taxon>
        <taxon>Blautia</taxon>
    </lineage>
</organism>
<comment type="similarity">
    <text evidence="2">Belongs to the bacterial solute-binding protein SsuA/TauA family.</text>
</comment>
<keyword evidence="3 4" id="KW-0732">Signal</keyword>
<keyword evidence="7" id="KW-1185">Reference proteome</keyword>
<evidence type="ECO:0000256" key="2">
    <source>
        <dbReference type="ARBA" id="ARBA00010742"/>
    </source>
</evidence>
<comment type="subcellular location">
    <subcellularLocation>
        <location evidence="1">Periplasm</location>
    </subcellularLocation>
</comment>
<dbReference type="PANTHER" id="PTHR30024">
    <property type="entry name" value="ALIPHATIC SULFONATES-BINDING PROTEIN-RELATED"/>
    <property type="match status" value="1"/>
</dbReference>
<dbReference type="Gene3D" id="3.40.190.10">
    <property type="entry name" value="Periplasmic binding protein-like II"/>
    <property type="match status" value="2"/>
</dbReference>
<dbReference type="Pfam" id="PF09084">
    <property type="entry name" value="NMT1"/>
    <property type="match status" value="1"/>
</dbReference>
<dbReference type="InterPro" id="IPR015168">
    <property type="entry name" value="SsuA/THI5"/>
</dbReference>
<feature type="chain" id="PRO_5045461400" evidence="4">
    <location>
        <begin position="20"/>
        <end position="331"/>
    </location>
</feature>
<dbReference type="SUPFAM" id="SSF53850">
    <property type="entry name" value="Periplasmic binding protein-like II"/>
    <property type="match status" value="1"/>
</dbReference>
<dbReference type="RefSeq" id="WP_173747148.1">
    <property type="nucleotide sequence ID" value="NZ_JAAITA010000001.1"/>
</dbReference>
<evidence type="ECO:0000313" key="6">
    <source>
        <dbReference type="EMBL" id="NSJ84666.1"/>
    </source>
</evidence>
<reference evidence="6 7" key="1">
    <citation type="journal article" date="2020" name="Cell Host Microbe">
        <title>Functional and Genomic Variation between Human-Derived Isolates of Lachnospiraceae Reveals Inter- and Intra-Species Diversity.</title>
        <authorList>
            <person name="Sorbara M.T."/>
            <person name="Littmann E.R."/>
            <person name="Fontana E."/>
            <person name="Moody T.U."/>
            <person name="Kohout C.E."/>
            <person name="Gjonbalaj M."/>
            <person name="Eaton V."/>
            <person name="Seok R."/>
            <person name="Leiner I.M."/>
            <person name="Pamer E.G."/>
        </authorList>
    </citation>
    <scope>NUCLEOTIDE SEQUENCE [LARGE SCALE GENOMIC DNA]</scope>
    <source>
        <strain evidence="6 7">MSK.15.26</strain>
    </source>
</reference>
<dbReference type="PROSITE" id="PS51257">
    <property type="entry name" value="PROKAR_LIPOPROTEIN"/>
    <property type="match status" value="1"/>
</dbReference>
<feature type="domain" description="SsuA/THI5-like" evidence="5">
    <location>
        <begin position="46"/>
        <end position="256"/>
    </location>
</feature>
<gene>
    <name evidence="6" type="ORF">G5A70_00365</name>
</gene>